<name>A0A4V2UZC2_9BURK</name>
<dbReference type="EMBL" id="SMAJ01000001">
    <property type="protein sequence ID" value="TCT10848.1"/>
    <property type="molecule type" value="Genomic_DNA"/>
</dbReference>
<keyword evidence="3" id="KW-1185">Reference proteome</keyword>
<keyword evidence="1" id="KW-1133">Transmembrane helix</keyword>
<protein>
    <recommendedName>
        <fullName evidence="4">EamA-like transporter family protein</fullName>
    </recommendedName>
</protein>
<feature type="transmembrane region" description="Helical" evidence="1">
    <location>
        <begin position="32"/>
        <end position="51"/>
    </location>
</feature>
<feature type="transmembrane region" description="Helical" evidence="1">
    <location>
        <begin position="6"/>
        <end position="25"/>
    </location>
</feature>
<feature type="transmembrane region" description="Helical" evidence="1">
    <location>
        <begin position="120"/>
        <end position="139"/>
    </location>
</feature>
<dbReference type="AlphaFoldDB" id="A0A4V2UZC2"/>
<accession>A0A4V2UZC2</accession>
<dbReference type="RefSeq" id="WP_207915027.1">
    <property type="nucleotide sequence ID" value="NZ_SMAJ01000001.1"/>
</dbReference>
<feature type="transmembrane region" description="Helical" evidence="1">
    <location>
        <begin position="240"/>
        <end position="260"/>
    </location>
</feature>
<feature type="transmembrane region" description="Helical" evidence="1">
    <location>
        <begin position="175"/>
        <end position="198"/>
    </location>
</feature>
<organism evidence="2 3">
    <name type="scientific">Paralcaligenes ureilyticus</name>
    <dbReference type="NCBI Taxonomy" id="627131"/>
    <lineage>
        <taxon>Bacteria</taxon>
        <taxon>Pseudomonadati</taxon>
        <taxon>Pseudomonadota</taxon>
        <taxon>Betaproteobacteria</taxon>
        <taxon>Burkholderiales</taxon>
        <taxon>Alcaligenaceae</taxon>
        <taxon>Paralcaligenes</taxon>
    </lineage>
</organism>
<sequence length="286" mass="30318">MIHPIYTLIVSIGCSVAVSVLLKVARQQRIEIGQAIAVNYVIAAALCLFILQPNPASLLKPSTPWWVLIALGVLLPGIFLAMAGAVRHAGIVLSDAAQRLSLFLPLIAAFLLFGEAPSTGKLIGIATALIALACLLIRPRTTGNGGNLGKTAALLLCVWVGYGTIDILFKQLAKSGAVFSSSLFATFVLAGVLMLLFLTIQRSSWSLRNIVAGVILGLLNFGNIYFYIRAHQVFPHNPTLVFSAMNIGVISVGTLVGAGFFKEKLSWFNVLGIGLAIAAIVILIPK</sequence>
<evidence type="ECO:0000313" key="2">
    <source>
        <dbReference type="EMBL" id="TCT10848.1"/>
    </source>
</evidence>
<evidence type="ECO:0008006" key="4">
    <source>
        <dbReference type="Google" id="ProtNLM"/>
    </source>
</evidence>
<feature type="transmembrane region" description="Helical" evidence="1">
    <location>
        <begin position="96"/>
        <end position="114"/>
    </location>
</feature>
<dbReference type="Gene3D" id="1.10.3730.20">
    <property type="match status" value="1"/>
</dbReference>
<dbReference type="InterPro" id="IPR037185">
    <property type="entry name" value="EmrE-like"/>
</dbReference>
<dbReference type="Proteomes" id="UP000295525">
    <property type="component" value="Unassembled WGS sequence"/>
</dbReference>
<keyword evidence="1" id="KW-0472">Membrane</keyword>
<gene>
    <name evidence="2" type="ORF">EDC26_10168</name>
</gene>
<feature type="transmembrane region" description="Helical" evidence="1">
    <location>
        <begin position="210"/>
        <end position="228"/>
    </location>
</feature>
<evidence type="ECO:0000313" key="3">
    <source>
        <dbReference type="Proteomes" id="UP000295525"/>
    </source>
</evidence>
<feature type="transmembrane region" description="Helical" evidence="1">
    <location>
        <begin position="267"/>
        <end position="284"/>
    </location>
</feature>
<evidence type="ECO:0000256" key="1">
    <source>
        <dbReference type="SAM" id="Phobius"/>
    </source>
</evidence>
<keyword evidence="1" id="KW-0812">Transmembrane</keyword>
<comment type="caution">
    <text evidence="2">The sequence shown here is derived from an EMBL/GenBank/DDBJ whole genome shotgun (WGS) entry which is preliminary data.</text>
</comment>
<feature type="transmembrane region" description="Helical" evidence="1">
    <location>
        <begin position="63"/>
        <end position="84"/>
    </location>
</feature>
<reference evidence="2 3" key="1">
    <citation type="submission" date="2019-03" db="EMBL/GenBank/DDBJ databases">
        <title>Genomic Encyclopedia of Type Strains, Phase IV (KMG-IV): sequencing the most valuable type-strain genomes for metagenomic binning, comparative biology and taxonomic classification.</title>
        <authorList>
            <person name="Goeker M."/>
        </authorList>
    </citation>
    <scope>NUCLEOTIDE SEQUENCE [LARGE SCALE GENOMIC DNA]</scope>
    <source>
        <strain evidence="2 3">DSM 24591</strain>
    </source>
</reference>
<dbReference type="SUPFAM" id="SSF103481">
    <property type="entry name" value="Multidrug resistance efflux transporter EmrE"/>
    <property type="match status" value="2"/>
</dbReference>
<proteinExistence type="predicted"/>
<feature type="transmembrane region" description="Helical" evidence="1">
    <location>
        <begin position="151"/>
        <end position="169"/>
    </location>
</feature>